<name>A0A6A6YL97_9PEZI</name>
<feature type="coiled-coil region" evidence="1">
    <location>
        <begin position="579"/>
        <end position="620"/>
    </location>
</feature>
<keyword evidence="4" id="KW-1185">Reference proteome</keyword>
<gene>
    <name evidence="3 5" type="ORF">BDZ99DRAFT_520924</name>
</gene>
<evidence type="ECO:0000256" key="1">
    <source>
        <dbReference type="SAM" id="Coils"/>
    </source>
</evidence>
<sequence>MSTRANWTPATGDVPTIYSLQDPPTGFTFDPTTRPYIQYPLTSVGSTLVATINGAATNVEFYHKFSHALLDDVNAADGLASFFGTLQKHGNLSKISSTTNYASFNELSQPFDAALSMCQNVFNPYANGADETRVWQWKPFANVDTSSLLVALFNQLLPDTPDSIDGPINSWRNNPYAPHVVARQRPVAYMKWTVLTYLQILIAYGDYYYRQNSLEALPQAIQLYILASHIYGPVAQKIPKRGKVELQTYYSLQNKWDAFSNAVVQLELAFPFSNQTSHPVEFVGTDLALANIFGFATTHYFAIPSNPQLQSLRALIDSRLYNIRHCLDINGNAISYPLWDPPIDPAALVRAAAEGLSISSFLNDLNAPIPNYRFYYLLQKALELCAELKSSSSLFLSIKEKRDGEALGLLKAQQDSAMQNLIMEMRRNGVLYRYKYFTQLAGQTVATLAETDTSYNEIPIDIPTPKTDGDMVMSSTEQNEHDEAGNANQVNGKIGPAETIAGVLFALPIVTQKVSPWGLGIGFGWGASNFGQATMAYARGMRIEADGHSYNSSDSGRKATNIKQFQDRVQAANSAGYELMNINKQITTQNSRIKSASQEITNQQKMVDNAQQTLDFLTSKYTNDELYAYLEGQQLEAAYQTRRPHDFEISKTVSLRQVAPLALIQLRESGMCQFSLPEVLFDIDFPGHYFRRLRAVTVTIPCSVSPVLGVNATLTLTDHNWRLSTLGATDARCYAMKPADGPDGPDARFASSVVPISSIAVSTGQADTGLFELAFSSERYLPFEGAGAISSWKLELPSTALQAFDYGSITDVLVNLRYTSLNGGDSFKAAAVGSVATFAKSVQGLADTQGLFAVFDLQVDFSSAWARAVAGPAPSSPLSTAASPSARVFNLDRLADRLPFYARSMSANPTAQDVAVITKTSVAADAFSLQTSASDDAVSLALVPRNGSGLGAAQLYRSGDHIGRRITGTGISWQLNMDDGGNSSLVVKRIWLIIRFTISTGS</sequence>
<feature type="domain" description="Tc toxin complex TcA C-terminal TcB-binding" evidence="2">
    <location>
        <begin position="633"/>
        <end position="820"/>
    </location>
</feature>
<dbReference type="RefSeq" id="XP_033576544.1">
    <property type="nucleotide sequence ID" value="XM_033725578.1"/>
</dbReference>
<accession>A0A6A6YL97</accession>
<dbReference type="Pfam" id="PF18276">
    <property type="entry name" value="TcA_TcB_BD"/>
    <property type="match status" value="1"/>
</dbReference>
<evidence type="ECO:0000313" key="4">
    <source>
        <dbReference type="Proteomes" id="UP000504636"/>
    </source>
</evidence>
<proteinExistence type="predicted"/>
<dbReference type="EMBL" id="MU003701">
    <property type="protein sequence ID" value="KAF2809580.1"/>
    <property type="molecule type" value="Genomic_DNA"/>
</dbReference>
<evidence type="ECO:0000313" key="3">
    <source>
        <dbReference type="EMBL" id="KAF2809580.1"/>
    </source>
</evidence>
<protein>
    <recommendedName>
        <fullName evidence="2">Tc toxin complex TcA C-terminal TcB-binding domain-containing protein</fullName>
    </recommendedName>
</protein>
<evidence type="ECO:0000259" key="2">
    <source>
        <dbReference type="Pfam" id="PF18276"/>
    </source>
</evidence>
<evidence type="ECO:0000313" key="5">
    <source>
        <dbReference type="RefSeq" id="XP_033576544.1"/>
    </source>
</evidence>
<dbReference type="Proteomes" id="UP000504636">
    <property type="component" value="Unplaced"/>
</dbReference>
<dbReference type="GeneID" id="54466471"/>
<dbReference type="OrthoDB" id="4940706at2759"/>
<dbReference type="InterPro" id="IPR040840">
    <property type="entry name" value="TcA_TcB_BD"/>
</dbReference>
<keyword evidence="1" id="KW-0175">Coiled coil</keyword>
<organism evidence="3">
    <name type="scientific">Mytilinidion resinicola</name>
    <dbReference type="NCBI Taxonomy" id="574789"/>
    <lineage>
        <taxon>Eukaryota</taxon>
        <taxon>Fungi</taxon>
        <taxon>Dikarya</taxon>
        <taxon>Ascomycota</taxon>
        <taxon>Pezizomycotina</taxon>
        <taxon>Dothideomycetes</taxon>
        <taxon>Pleosporomycetidae</taxon>
        <taxon>Mytilinidiales</taxon>
        <taxon>Mytilinidiaceae</taxon>
        <taxon>Mytilinidion</taxon>
    </lineage>
</organism>
<reference evidence="5" key="2">
    <citation type="submission" date="2020-04" db="EMBL/GenBank/DDBJ databases">
        <authorList>
            <consortium name="NCBI Genome Project"/>
        </authorList>
    </citation>
    <scope>NUCLEOTIDE SEQUENCE</scope>
    <source>
        <strain evidence="5">CBS 304.34</strain>
    </source>
</reference>
<reference evidence="3 5" key="1">
    <citation type="journal article" date="2020" name="Stud. Mycol.">
        <title>101 Dothideomycetes genomes: a test case for predicting lifestyles and emergence of pathogens.</title>
        <authorList>
            <person name="Haridas S."/>
            <person name="Albert R."/>
            <person name="Binder M."/>
            <person name="Bloem J."/>
            <person name="Labutti K."/>
            <person name="Salamov A."/>
            <person name="Andreopoulos B."/>
            <person name="Baker S."/>
            <person name="Barry K."/>
            <person name="Bills G."/>
            <person name="Bluhm B."/>
            <person name="Cannon C."/>
            <person name="Castanera R."/>
            <person name="Culley D."/>
            <person name="Daum C."/>
            <person name="Ezra D."/>
            <person name="Gonzalez J."/>
            <person name="Henrissat B."/>
            <person name="Kuo A."/>
            <person name="Liang C."/>
            <person name="Lipzen A."/>
            <person name="Lutzoni F."/>
            <person name="Magnuson J."/>
            <person name="Mondo S."/>
            <person name="Nolan M."/>
            <person name="Ohm R."/>
            <person name="Pangilinan J."/>
            <person name="Park H.-J."/>
            <person name="Ramirez L."/>
            <person name="Alfaro M."/>
            <person name="Sun H."/>
            <person name="Tritt A."/>
            <person name="Yoshinaga Y."/>
            <person name="Zwiers L.-H."/>
            <person name="Turgeon B."/>
            <person name="Goodwin S."/>
            <person name="Spatafora J."/>
            <person name="Crous P."/>
            <person name="Grigoriev I."/>
        </authorList>
    </citation>
    <scope>NUCLEOTIDE SEQUENCE</scope>
    <source>
        <strain evidence="3 5">CBS 304.34</strain>
    </source>
</reference>
<reference evidence="5" key="3">
    <citation type="submission" date="2025-04" db="UniProtKB">
        <authorList>
            <consortium name="RefSeq"/>
        </authorList>
    </citation>
    <scope>IDENTIFICATION</scope>
    <source>
        <strain evidence="5">CBS 304.34</strain>
    </source>
</reference>
<dbReference type="AlphaFoldDB" id="A0A6A6YL97"/>